<dbReference type="EMBL" id="CP014869">
    <property type="protein sequence ID" value="AMT92587.1"/>
    <property type="molecule type" value="Genomic_DNA"/>
</dbReference>
<dbReference type="RefSeq" id="WP_062860478.1">
    <property type="nucleotide sequence ID" value="NZ_CP014869.1"/>
</dbReference>
<dbReference type="Pfam" id="PF19707">
    <property type="entry name" value="DUF6204"/>
    <property type="match status" value="1"/>
</dbReference>
<dbReference type="Proteomes" id="UP000075950">
    <property type="component" value="Chromosome"/>
</dbReference>
<dbReference type="InterPro" id="IPR045778">
    <property type="entry name" value="DUF6204"/>
</dbReference>
<protein>
    <submittedName>
        <fullName evidence="1">Uncharacterized protein</fullName>
    </submittedName>
</protein>
<evidence type="ECO:0000313" key="1">
    <source>
        <dbReference type="EMBL" id="AMT92587.1"/>
    </source>
</evidence>
<reference evidence="2" key="1">
    <citation type="submission" date="2016-03" db="EMBL/GenBank/DDBJ databases">
        <authorList>
            <person name="Ploux O."/>
        </authorList>
    </citation>
    <scope>NUCLEOTIDE SEQUENCE [LARGE SCALE GENOMIC DNA]</scope>
    <source>
        <strain evidence="2">BS258</strain>
    </source>
</reference>
<proteinExistence type="predicted"/>
<accession>A0A144M2B5</accession>
<evidence type="ECO:0000313" key="2">
    <source>
        <dbReference type="Proteomes" id="UP000075950"/>
    </source>
</evidence>
<gene>
    <name evidence="1" type="ORF">A2T55_01200</name>
</gene>
<name>A0A144M2B5_BRELN</name>
<organism evidence="1 2">
    <name type="scientific">Brevibacterium linens</name>
    <dbReference type="NCBI Taxonomy" id="1703"/>
    <lineage>
        <taxon>Bacteria</taxon>
        <taxon>Bacillati</taxon>
        <taxon>Actinomycetota</taxon>
        <taxon>Actinomycetes</taxon>
        <taxon>Micrococcales</taxon>
        <taxon>Brevibacteriaceae</taxon>
        <taxon>Brevibacterium</taxon>
    </lineage>
</organism>
<dbReference type="KEGG" id="bly:A2T55_01200"/>
<sequence length="113" mass="12775">MTWNFRITVRGRFSGLDEEQRRSLRAAQDDHDMLSASFSPEGTFLYTPELVNYQHRLLVTSDEADRDDAETLASIRAEELSAADLASRGLDGRTMSVSAVCVEDIKVRPRARR</sequence>
<dbReference type="AlphaFoldDB" id="A0A144M2B5"/>